<dbReference type="InterPro" id="IPR000415">
    <property type="entry name" value="Nitroreductase-like"/>
</dbReference>
<reference evidence="2" key="1">
    <citation type="submission" date="2023-06" db="EMBL/GenBank/DDBJ databases">
        <authorList>
            <person name="Kurt Z."/>
        </authorList>
    </citation>
    <scope>NUCLEOTIDE SEQUENCE</scope>
</reference>
<dbReference type="PANTHER" id="PTHR23026">
    <property type="entry name" value="NADPH NITROREDUCTASE"/>
    <property type="match status" value="1"/>
</dbReference>
<dbReference type="Pfam" id="PF00881">
    <property type="entry name" value="Nitroreductase"/>
    <property type="match status" value="1"/>
</dbReference>
<proteinExistence type="predicted"/>
<accession>A0AA86PW91</accession>
<feature type="domain" description="4Fe-4S ferredoxin-type" evidence="1">
    <location>
        <begin position="32"/>
        <end position="61"/>
    </location>
</feature>
<dbReference type="Gene3D" id="3.40.109.10">
    <property type="entry name" value="NADH Oxidase"/>
    <property type="match status" value="1"/>
</dbReference>
<dbReference type="Proteomes" id="UP001642409">
    <property type="component" value="Unassembled WGS sequence"/>
</dbReference>
<dbReference type="PROSITE" id="PS00198">
    <property type="entry name" value="4FE4S_FER_1"/>
    <property type="match status" value="1"/>
</dbReference>
<evidence type="ECO:0000259" key="1">
    <source>
        <dbReference type="PROSITE" id="PS51379"/>
    </source>
</evidence>
<dbReference type="InterPro" id="IPR050627">
    <property type="entry name" value="Nitroreductase/BluB"/>
</dbReference>
<dbReference type="GO" id="GO:0016491">
    <property type="term" value="F:oxidoreductase activity"/>
    <property type="evidence" value="ECO:0007669"/>
    <property type="project" value="InterPro"/>
</dbReference>
<evidence type="ECO:0000313" key="2">
    <source>
        <dbReference type="EMBL" id="CAI9941644.1"/>
    </source>
</evidence>
<dbReference type="SUPFAM" id="SSF54862">
    <property type="entry name" value="4Fe-4S ferredoxins"/>
    <property type="match status" value="1"/>
</dbReference>
<name>A0AA86PW91_9EUKA</name>
<protein>
    <submittedName>
        <fullName evidence="2">Nitroreductase Fd-NR2</fullName>
    </submittedName>
    <submittedName>
        <fullName evidence="3">Nitroreductase_Fd-NR2</fullName>
    </submittedName>
</protein>
<dbReference type="InterPro" id="IPR017900">
    <property type="entry name" value="4Fe4S_Fe_S_CS"/>
</dbReference>
<dbReference type="EMBL" id="CATOUU010000695">
    <property type="protein sequence ID" value="CAI9941644.1"/>
    <property type="molecule type" value="Genomic_DNA"/>
</dbReference>
<dbReference type="PROSITE" id="PS51379">
    <property type="entry name" value="4FE4S_FER_2"/>
    <property type="match status" value="2"/>
</dbReference>
<dbReference type="PANTHER" id="PTHR23026:SF124">
    <property type="entry name" value="NITROREDUCTASE FD-NR2"/>
    <property type="match status" value="1"/>
</dbReference>
<sequence>MQITIDQDTCCGCGKCADICRPRLFQESSGKMQLKQNISACMKCGQCFSICPTGAISMFGLSSSDPSLVSSSQIQSLIMNRHSIRRFKQVPLSHAVLSDLINWTRFCPSACNSRPLLFSVVNLLQKPELEKMLQQKHQELFGKPFESPSNEQVLRTAPHAIIVKANTQCKCIYDPQEDACIALSTIELKAVEQGLGTYWCGLLQIAMKDQEVKKMCGVADGEKVLGVLCVGAPDVKFERPAAREEVKITWVE</sequence>
<dbReference type="Pfam" id="PF13187">
    <property type="entry name" value="Fer4_9"/>
    <property type="match status" value="1"/>
</dbReference>
<feature type="domain" description="4Fe-4S ferredoxin-type" evidence="1">
    <location>
        <begin position="1"/>
        <end position="30"/>
    </location>
</feature>
<organism evidence="2">
    <name type="scientific">Hexamita inflata</name>
    <dbReference type="NCBI Taxonomy" id="28002"/>
    <lineage>
        <taxon>Eukaryota</taxon>
        <taxon>Metamonada</taxon>
        <taxon>Diplomonadida</taxon>
        <taxon>Hexamitidae</taxon>
        <taxon>Hexamitinae</taxon>
        <taxon>Hexamita</taxon>
    </lineage>
</organism>
<reference evidence="3 4" key="2">
    <citation type="submission" date="2024-07" db="EMBL/GenBank/DDBJ databases">
        <authorList>
            <person name="Akdeniz Z."/>
        </authorList>
    </citation>
    <scope>NUCLEOTIDE SEQUENCE [LARGE SCALE GENOMIC DNA]</scope>
</reference>
<dbReference type="InterPro" id="IPR029479">
    <property type="entry name" value="Nitroreductase"/>
</dbReference>
<evidence type="ECO:0000313" key="4">
    <source>
        <dbReference type="Proteomes" id="UP001642409"/>
    </source>
</evidence>
<gene>
    <name evidence="2" type="ORF">HINF_LOCUS29289</name>
    <name evidence="3" type="ORF">HINF_LOCUS32145</name>
</gene>
<keyword evidence="4" id="KW-1185">Reference proteome</keyword>
<dbReference type="Gene3D" id="3.30.70.20">
    <property type="match status" value="1"/>
</dbReference>
<dbReference type="SUPFAM" id="SSF55469">
    <property type="entry name" value="FMN-dependent nitroreductase-like"/>
    <property type="match status" value="1"/>
</dbReference>
<dbReference type="AlphaFoldDB" id="A0AA86PW91"/>
<dbReference type="InterPro" id="IPR017896">
    <property type="entry name" value="4Fe4S_Fe-S-bd"/>
</dbReference>
<evidence type="ECO:0000313" key="3">
    <source>
        <dbReference type="EMBL" id="CAL6029140.1"/>
    </source>
</evidence>
<comment type="caution">
    <text evidence="2">The sequence shown here is derived from an EMBL/GenBank/DDBJ whole genome shotgun (WGS) entry which is preliminary data.</text>
</comment>
<dbReference type="EMBL" id="CAXDID020000109">
    <property type="protein sequence ID" value="CAL6029140.1"/>
    <property type="molecule type" value="Genomic_DNA"/>
</dbReference>